<name>A0A023B9N0_GRENI</name>
<dbReference type="PANTHER" id="PTHR24320">
    <property type="entry name" value="RETINOL DEHYDROGENASE"/>
    <property type="match status" value="1"/>
</dbReference>
<sequence length="263" mass="29423">MRSADARIKQFRSELSRLDLSRLDLGRTEVIGVEMDLRSRRSVLDACSRLTTLLAEKWTQEQRAEYTLGTQGQNHTLIDCLICNAGIATGDAIMTVNWLHHVVMIEQLRKHTRRVVCLSSIAHAIGRLPAQPALDVELIEGGTSWFGHELLRYASSKLAMLLEVQYLHQNGVEAYAVHPGWVATEMVNQLRFTCLFAKSVQYGAMTVAAVALKTNVIPGGYHETGRPIRTFPSAHGLAHGYRLLRQQALGMIDQDRSDRPRPV</sequence>
<reference evidence="3" key="1">
    <citation type="submission" date="2013-12" db="EMBL/GenBank/DDBJ databases">
        <authorList>
            <person name="Omoto C.K."/>
            <person name="Sibley D."/>
            <person name="Venepally P."/>
            <person name="Hadjithomas M."/>
            <person name="Karamycheva S."/>
            <person name="Brunk B."/>
            <person name="Roos D."/>
            <person name="Caler E."/>
            <person name="Lorenzi H."/>
        </authorList>
    </citation>
    <scope>NUCLEOTIDE SEQUENCE</scope>
</reference>
<accession>A0A023B9N0</accession>
<dbReference type="SUPFAM" id="SSF51735">
    <property type="entry name" value="NAD(P)-binding Rossmann-fold domains"/>
    <property type="match status" value="1"/>
</dbReference>
<dbReference type="Gene3D" id="3.40.50.720">
    <property type="entry name" value="NAD(P)-binding Rossmann-like Domain"/>
    <property type="match status" value="1"/>
</dbReference>
<dbReference type="PANTHER" id="PTHR24320:SF152">
    <property type="entry name" value="SHORT-CHAIN DEHYDROGENASE_REDUCTASE FAMILY PROTEIN"/>
    <property type="match status" value="1"/>
</dbReference>
<comment type="similarity">
    <text evidence="1">Belongs to the short-chain dehydrogenases/reductases (SDR) family.</text>
</comment>
<dbReference type="InterPro" id="IPR036291">
    <property type="entry name" value="NAD(P)-bd_dom_sf"/>
</dbReference>
<evidence type="ECO:0000256" key="2">
    <source>
        <dbReference type="ARBA" id="ARBA00023002"/>
    </source>
</evidence>
<dbReference type="OrthoDB" id="191139at2759"/>
<dbReference type="Proteomes" id="UP000019763">
    <property type="component" value="Unassembled WGS sequence"/>
</dbReference>
<dbReference type="GO" id="GO:0016491">
    <property type="term" value="F:oxidoreductase activity"/>
    <property type="evidence" value="ECO:0007669"/>
    <property type="project" value="UniProtKB-KW"/>
</dbReference>
<dbReference type="GeneID" id="22911765"/>
<proteinExistence type="inferred from homology"/>
<gene>
    <name evidence="3" type="ORF">GNI_048170</name>
</gene>
<keyword evidence="4" id="KW-1185">Reference proteome</keyword>
<organism evidence="3 4">
    <name type="scientific">Gregarina niphandrodes</name>
    <name type="common">Septate eugregarine</name>
    <dbReference type="NCBI Taxonomy" id="110365"/>
    <lineage>
        <taxon>Eukaryota</taxon>
        <taxon>Sar</taxon>
        <taxon>Alveolata</taxon>
        <taxon>Apicomplexa</taxon>
        <taxon>Conoidasida</taxon>
        <taxon>Gregarinasina</taxon>
        <taxon>Eugregarinorida</taxon>
        <taxon>Gregarinidae</taxon>
        <taxon>Gregarina</taxon>
    </lineage>
</organism>
<dbReference type="VEuPathDB" id="CryptoDB:GNI_048170"/>
<keyword evidence="2" id="KW-0560">Oxidoreductase</keyword>
<evidence type="ECO:0000256" key="1">
    <source>
        <dbReference type="ARBA" id="ARBA00006484"/>
    </source>
</evidence>
<evidence type="ECO:0000313" key="3">
    <source>
        <dbReference type="EMBL" id="EZG73790.1"/>
    </source>
</evidence>
<dbReference type="AlphaFoldDB" id="A0A023B9N0"/>
<comment type="caution">
    <text evidence="3">The sequence shown here is derived from an EMBL/GenBank/DDBJ whole genome shotgun (WGS) entry which is preliminary data.</text>
</comment>
<dbReference type="RefSeq" id="XP_011129643.1">
    <property type="nucleotide sequence ID" value="XM_011131341.1"/>
</dbReference>
<protein>
    <submittedName>
        <fullName evidence="3">Uncharacterized protein</fullName>
    </submittedName>
</protein>
<evidence type="ECO:0000313" key="4">
    <source>
        <dbReference type="Proteomes" id="UP000019763"/>
    </source>
</evidence>
<dbReference type="EMBL" id="AFNH02000372">
    <property type="protein sequence ID" value="EZG73790.1"/>
    <property type="molecule type" value="Genomic_DNA"/>
</dbReference>